<evidence type="ECO:0000313" key="5">
    <source>
        <dbReference type="EMBL" id="KAE8714449.1"/>
    </source>
</evidence>
<evidence type="ECO:0000256" key="3">
    <source>
        <dbReference type="SAM" id="SignalP"/>
    </source>
</evidence>
<evidence type="ECO:0000256" key="2">
    <source>
        <dbReference type="RuleBase" id="RU000628"/>
    </source>
</evidence>
<dbReference type="AlphaFoldDB" id="A0A6A3BI66"/>
<comment type="function">
    <text evidence="2">Plant non-specific lipid-transfer proteins transfer phospholipids as well as galactolipids across membranes. May play a role in wax or cutin deposition in the cell walls of expanding epidermal cells and certain secretory tissues.</text>
</comment>
<dbReference type="Proteomes" id="UP000436088">
    <property type="component" value="Unassembled WGS sequence"/>
</dbReference>
<keyword evidence="2" id="KW-0446">Lipid-binding</keyword>
<dbReference type="InterPro" id="IPR000528">
    <property type="entry name" value="Plant_nsLTP"/>
</dbReference>
<dbReference type="CDD" id="cd01960">
    <property type="entry name" value="nsLTP1"/>
    <property type="match status" value="1"/>
</dbReference>
<dbReference type="GO" id="GO:0006869">
    <property type="term" value="P:lipid transport"/>
    <property type="evidence" value="ECO:0007669"/>
    <property type="project" value="InterPro"/>
</dbReference>
<dbReference type="InterPro" id="IPR016140">
    <property type="entry name" value="Bifunc_inhib/LTP/seed_store"/>
</dbReference>
<sequence>MAAAGVWKSVSLMLVVSMAVISGAPEMVKATITCSDVVGNLMPCLSYISNGGPISSACCSGVKTLYGEAQNPGDRQSVCKCIKSAVNGIGYSNINYDLVAGIPEKCGLDIPYKICPSTDCDK</sequence>
<evidence type="ECO:0000259" key="4">
    <source>
        <dbReference type="SMART" id="SM00499"/>
    </source>
</evidence>
<keyword evidence="6" id="KW-1185">Reference proteome</keyword>
<evidence type="ECO:0000256" key="1">
    <source>
        <dbReference type="ARBA" id="ARBA00009748"/>
    </source>
</evidence>
<dbReference type="Pfam" id="PF00234">
    <property type="entry name" value="Tryp_alpha_amyl"/>
    <property type="match status" value="1"/>
</dbReference>
<gene>
    <name evidence="5" type="ORF">F3Y22_tig00110195pilonHSYRG00026</name>
</gene>
<dbReference type="InterPro" id="IPR036312">
    <property type="entry name" value="Bifun_inhib/LTP/seed_sf"/>
</dbReference>
<keyword evidence="3" id="KW-0732">Signal</keyword>
<dbReference type="PRINTS" id="PR00382">
    <property type="entry name" value="LIPIDTRNSFER"/>
</dbReference>
<name>A0A6A3BI66_HIBSY</name>
<keyword evidence="2" id="KW-0813">Transport</keyword>
<reference evidence="5" key="1">
    <citation type="submission" date="2019-09" db="EMBL/GenBank/DDBJ databases">
        <title>Draft genome information of white flower Hibiscus syriacus.</title>
        <authorList>
            <person name="Kim Y.-M."/>
        </authorList>
    </citation>
    <scope>NUCLEOTIDE SEQUENCE [LARGE SCALE GENOMIC DNA]</scope>
    <source>
        <strain evidence="5">YM2019G1</strain>
    </source>
</reference>
<dbReference type="GO" id="GO:0008289">
    <property type="term" value="F:lipid binding"/>
    <property type="evidence" value="ECO:0007669"/>
    <property type="project" value="UniProtKB-KW"/>
</dbReference>
<proteinExistence type="inferred from homology"/>
<feature type="chain" id="PRO_5025690329" description="Non-specific lipid-transfer protein" evidence="3">
    <location>
        <begin position="24"/>
        <end position="122"/>
    </location>
</feature>
<accession>A0A6A3BI66</accession>
<protein>
    <recommendedName>
        <fullName evidence="2">Non-specific lipid-transfer protein</fullName>
    </recommendedName>
</protein>
<feature type="signal peptide" evidence="3">
    <location>
        <begin position="1"/>
        <end position="23"/>
    </location>
</feature>
<organism evidence="5 6">
    <name type="scientific">Hibiscus syriacus</name>
    <name type="common">Rose of Sharon</name>
    <dbReference type="NCBI Taxonomy" id="106335"/>
    <lineage>
        <taxon>Eukaryota</taxon>
        <taxon>Viridiplantae</taxon>
        <taxon>Streptophyta</taxon>
        <taxon>Embryophyta</taxon>
        <taxon>Tracheophyta</taxon>
        <taxon>Spermatophyta</taxon>
        <taxon>Magnoliopsida</taxon>
        <taxon>eudicotyledons</taxon>
        <taxon>Gunneridae</taxon>
        <taxon>Pentapetalae</taxon>
        <taxon>rosids</taxon>
        <taxon>malvids</taxon>
        <taxon>Malvales</taxon>
        <taxon>Malvaceae</taxon>
        <taxon>Malvoideae</taxon>
        <taxon>Hibiscus</taxon>
    </lineage>
</organism>
<dbReference type="SUPFAM" id="SSF47699">
    <property type="entry name" value="Bifunctional inhibitor/lipid-transfer protein/seed storage 2S albumin"/>
    <property type="match status" value="1"/>
</dbReference>
<comment type="caution">
    <text evidence="5">The sequence shown here is derived from an EMBL/GenBank/DDBJ whole genome shotgun (WGS) entry which is preliminary data.</text>
</comment>
<dbReference type="PANTHER" id="PTHR33076">
    <property type="entry name" value="NON-SPECIFIC LIPID-TRANSFER PROTEIN 2-RELATED"/>
    <property type="match status" value="1"/>
</dbReference>
<evidence type="ECO:0000313" key="6">
    <source>
        <dbReference type="Proteomes" id="UP000436088"/>
    </source>
</evidence>
<dbReference type="SMART" id="SM00499">
    <property type="entry name" value="AAI"/>
    <property type="match status" value="1"/>
</dbReference>
<comment type="similarity">
    <text evidence="1 2">Belongs to the plant LTP family.</text>
</comment>
<dbReference type="EMBL" id="VEPZ02000870">
    <property type="protein sequence ID" value="KAE8714449.1"/>
    <property type="molecule type" value="Genomic_DNA"/>
</dbReference>
<feature type="domain" description="Bifunctional inhibitor/plant lipid transfer protein/seed storage helical" evidence="4">
    <location>
        <begin position="34"/>
        <end position="120"/>
    </location>
</feature>
<dbReference type="Gene3D" id="1.10.110.10">
    <property type="entry name" value="Plant lipid-transfer and hydrophobic proteins"/>
    <property type="match status" value="1"/>
</dbReference>